<dbReference type="PROSITE" id="PS50125">
    <property type="entry name" value="GUANYLATE_CYCLASE_2"/>
    <property type="match status" value="1"/>
</dbReference>
<feature type="transmembrane region" description="Helical" evidence="2">
    <location>
        <begin position="374"/>
        <end position="395"/>
    </location>
</feature>
<organism evidence="4 5">
    <name type="scientific">Rhodovibrio sodomensis</name>
    <dbReference type="NCBI Taxonomy" id="1088"/>
    <lineage>
        <taxon>Bacteria</taxon>
        <taxon>Pseudomonadati</taxon>
        <taxon>Pseudomonadota</taxon>
        <taxon>Alphaproteobacteria</taxon>
        <taxon>Rhodospirillales</taxon>
        <taxon>Rhodovibrionaceae</taxon>
        <taxon>Rhodovibrio</taxon>
    </lineage>
</organism>
<dbReference type="CDD" id="cd07302">
    <property type="entry name" value="CHD"/>
    <property type="match status" value="1"/>
</dbReference>
<feature type="transmembrane region" description="Helical" evidence="2">
    <location>
        <begin position="407"/>
        <end position="430"/>
    </location>
</feature>
<dbReference type="Gene3D" id="3.30.70.1230">
    <property type="entry name" value="Nucleotide cyclase"/>
    <property type="match status" value="1"/>
</dbReference>
<dbReference type="PANTHER" id="PTHR43081:SF20">
    <property type="entry name" value="TWO-COMPONENT RESPONSE REGULATOR"/>
    <property type="match status" value="1"/>
</dbReference>
<dbReference type="Proteomes" id="UP001296873">
    <property type="component" value="Unassembled WGS sequence"/>
</dbReference>
<keyword evidence="2" id="KW-1133">Transmembrane helix</keyword>
<dbReference type="InterPro" id="IPR007890">
    <property type="entry name" value="CHASE2"/>
</dbReference>
<proteinExistence type="predicted"/>
<evidence type="ECO:0000313" key="4">
    <source>
        <dbReference type="EMBL" id="MBK1668975.1"/>
    </source>
</evidence>
<evidence type="ECO:0000313" key="5">
    <source>
        <dbReference type="Proteomes" id="UP001296873"/>
    </source>
</evidence>
<dbReference type="InterPro" id="IPR001054">
    <property type="entry name" value="A/G_cyclase"/>
</dbReference>
<keyword evidence="2" id="KW-0812">Transmembrane</keyword>
<feature type="region of interest" description="Disordered" evidence="1">
    <location>
        <begin position="672"/>
        <end position="696"/>
    </location>
</feature>
<comment type="caution">
    <text evidence="4">The sequence shown here is derived from an EMBL/GenBank/DDBJ whole genome shotgun (WGS) entry which is preliminary data.</text>
</comment>
<dbReference type="PANTHER" id="PTHR43081">
    <property type="entry name" value="ADENYLATE CYCLASE, TERMINAL-DIFFERENTIATION SPECIFIC-RELATED"/>
    <property type="match status" value="1"/>
</dbReference>
<sequence length="696" mass="71013">MCAPANARSRSPPATAPTCRQANHPARSSGGGRHGSTGCWPPRPCRDARARAGGAVMRGRAVLAAVAFLLLALAYPAVREVPRVAGLESDTLTWRYGLRGPRLPEAPVTIVAIDDATVAAAGGWPVPRDRLGTANRRLSQAGAAVIAVDLLMAEPARDPAADAALADALRASGRTLLPVAGTLDGAAAGPPPADLAGHTVPLRRAAGASAPPRPDALLTPIRMLAKAAAGLGHVNVALGPDGGLTGMHPAIRLSDDGALPGLALLAAAGYHGLDRRDLAVDLPTAVRLGARRIPLGPRGRWTANFYGPGGSFPTLPLIDVLRGAFNLADVRGRVIWLGATATSAGDTFVTPFDPAMPGVEAFATITANLLGGGFLAHGPGTTLAEMAAVFAVGLLSWHAARLRPARLAVIAAVLPAAAWVAVTLAAFSLGQVWLNLTVPVAAGGLGAAAAVSGRLVLGDAQRRRLAHYVPQPLAEALANTDRPAFEGQVLPAAVMFVDMVGFTARSETASPGDTVATMRRLHAELEDGAARHGGYVDNFAGDGAMLVFGVPRPRPDDAARALACARELLARMAQLDLPVRIGLQFGPVQVARLGGRQQHQLTLAGDTVNLASRLMAVAKERGVGLAVAGAVVAQAPEAARAHLAGLVHCPATAIRGRQAPIDVWLGPAPADAAQAEKAAGAAEGADHAPDGGRPPR</sequence>
<feature type="transmembrane region" description="Helical" evidence="2">
    <location>
        <begin position="61"/>
        <end position="78"/>
    </location>
</feature>
<dbReference type="InterPro" id="IPR029787">
    <property type="entry name" value="Nucleotide_cyclase"/>
</dbReference>
<feature type="domain" description="Guanylate cyclase" evidence="3">
    <location>
        <begin position="493"/>
        <end position="615"/>
    </location>
</feature>
<feature type="region of interest" description="Disordered" evidence="1">
    <location>
        <begin position="1"/>
        <end position="43"/>
    </location>
</feature>
<dbReference type="InterPro" id="IPR050697">
    <property type="entry name" value="Adenylyl/Guanylyl_Cyclase_3/4"/>
</dbReference>
<evidence type="ECO:0000259" key="3">
    <source>
        <dbReference type="PROSITE" id="PS50125"/>
    </source>
</evidence>
<evidence type="ECO:0000256" key="1">
    <source>
        <dbReference type="SAM" id="MobiDB-lite"/>
    </source>
</evidence>
<feature type="compositionally biased region" description="Low complexity" evidence="1">
    <location>
        <begin position="1"/>
        <end position="18"/>
    </location>
</feature>
<protein>
    <recommendedName>
        <fullName evidence="3">Guanylate cyclase domain-containing protein</fullName>
    </recommendedName>
</protein>
<gene>
    <name evidence="4" type="ORF">CKO28_13135</name>
</gene>
<dbReference type="SMART" id="SM00044">
    <property type="entry name" value="CYCc"/>
    <property type="match status" value="1"/>
</dbReference>
<accession>A0ABS1DHW3</accession>
<dbReference type="Pfam" id="PF00211">
    <property type="entry name" value="Guanylate_cyc"/>
    <property type="match status" value="1"/>
</dbReference>
<feature type="transmembrane region" description="Helical" evidence="2">
    <location>
        <begin position="436"/>
        <end position="457"/>
    </location>
</feature>
<feature type="compositionally biased region" description="Low complexity" evidence="1">
    <location>
        <begin position="672"/>
        <end position="683"/>
    </location>
</feature>
<dbReference type="SMART" id="SM01080">
    <property type="entry name" value="CHASE2"/>
    <property type="match status" value="1"/>
</dbReference>
<keyword evidence="5" id="KW-1185">Reference proteome</keyword>
<dbReference type="EMBL" id="NRRL01000035">
    <property type="protein sequence ID" value="MBK1668975.1"/>
    <property type="molecule type" value="Genomic_DNA"/>
</dbReference>
<evidence type="ECO:0000256" key="2">
    <source>
        <dbReference type="SAM" id="Phobius"/>
    </source>
</evidence>
<reference evidence="4 5" key="1">
    <citation type="journal article" date="2020" name="Microorganisms">
        <title>Osmotic Adaptation and Compatible Solute Biosynthesis of Phototrophic Bacteria as Revealed from Genome Analyses.</title>
        <authorList>
            <person name="Imhoff J.F."/>
            <person name="Rahn T."/>
            <person name="Kunzel S."/>
            <person name="Keller A."/>
            <person name="Neulinger S.C."/>
        </authorList>
    </citation>
    <scope>NUCLEOTIDE SEQUENCE [LARGE SCALE GENOMIC DNA]</scope>
    <source>
        <strain evidence="4 5">DSM 9895</strain>
    </source>
</reference>
<dbReference type="SUPFAM" id="SSF55073">
    <property type="entry name" value="Nucleotide cyclase"/>
    <property type="match status" value="1"/>
</dbReference>
<dbReference type="Pfam" id="PF05226">
    <property type="entry name" value="CHASE2"/>
    <property type="match status" value="1"/>
</dbReference>
<name>A0ABS1DHW3_9PROT</name>
<keyword evidence="2" id="KW-0472">Membrane</keyword>